<gene>
    <name evidence="2" type="ORF">CTI12_AA134730</name>
</gene>
<accession>A0A2U1PMY3</accession>
<name>A0A2U1PMY3_ARTAN</name>
<dbReference type="Proteomes" id="UP000245207">
    <property type="component" value="Unassembled WGS sequence"/>
</dbReference>
<dbReference type="EMBL" id="PKPP01000944">
    <property type="protein sequence ID" value="PWA87134.1"/>
    <property type="molecule type" value="Genomic_DNA"/>
</dbReference>
<organism evidence="2 3">
    <name type="scientific">Artemisia annua</name>
    <name type="common">Sweet wormwood</name>
    <dbReference type="NCBI Taxonomy" id="35608"/>
    <lineage>
        <taxon>Eukaryota</taxon>
        <taxon>Viridiplantae</taxon>
        <taxon>Streptophyta</taxon>
        <taxon>Embryophyta</taxon>
        <taxon>Tracheophyta</taxon>
        <taxon>Spermatophyta</taxon>
        <taxon>Magnoliopsida</taxon>
        <taxon>eudicotyledons</taxon>
        <taxon>Gunneridae</taxon>
        <taxon>Pentapetalae</taxon>
        <taxon>asterids</taxon>
        <taxon>campanulids</taxon>
        <taxon>Asterales</taxon>
        <taxon>Asteraceae</taxon>
        <taxon>Asteroideae</taxon>
        <taxon>Anthemideae</taxon>
        <taxon>Artemisiinae</taxon>
        <taxon>Artemisia</taxon>
    </lineage>
</organism>
<feature type="compositionally biased region" description="Basic residues" evidence="1">
    <location>
        <begin position="133"/>
        <end position="145"/>
    </location>
</feature>
<feature type="compositionally biased region" description="Polar residues" evidence="1">
    <location>
        <begin position="1"/>
        <end position="19"/>
    </location>
</feature>
<keyword evidence="3" id="KW-1185">Reference proteome</keyword>
<sequence length="145" mass="16074">MDVGNVSGSTNPKPSCVSTDSKDIAHHFTVQDPKNRNNFTCNFYGKVTKGGAFQLKRHLVGGSRGVSDCPRVPDHVKVQVELYMKNKQSVKDNSCMRRVMDEVDEYDEKEDDDCIFTSMKMGSGSGQGSSKCTPKKPRHKGPLNM</sequence>
<feature type="region of interest" description="Disordered" evidence="1">
    <location>
        <begin position="1"/>
        <end position="20"/>
    </location>
</feature>
<evidence type="ECO:0000313" key="2">
    <source>
        <dbReference type="EMBL" id="PWA87134.1"/>
    </source>
</evidence>
<evidence type="ECO:0008006" key="4">
    <source>
        <dbReference type="Google" id="ProtNLM"/>
    </source>
</evidence>
<dbReference type="AlphaFoldDB" id="A0A2U1PMY3"/>
<protein>
    <recommendedName>
        <fullName evidence="4">Zinc finger, BED-type</fullName>
    </recommendedName>
</protein>
<evidence type="ECO:0000313" key="3">
    <source>
        <dbReference type="Proteomes" id="UP000245207"/>
    </source>
</evidence>
<dbReference type="OrthoDB" id="2442898at2759"/>
<proteinExistence type="predicted"/>
<feature type="region of interest" description="Disordered" evidence="1">
    <location>
        <begin position="117"/>
        <end position="145"/>
    </location>
</feature>
<comment type="caution">
    <text evidence="2">The sequence shown here is derived from an EMBL/GenBank/DDBJ whole genome shotgun (WGS) entry which is preliminary data.</text>
</comment>
<evidence type="ECO:0000256" key="1">
    <source>
        <dbReference type="SAM" id="MobiDB-lite"/>
    </source>
</evidence>
<reference evidence="2 3" key="1">
    <citation type="journal article" date="2018" name="Mol. Plant">
        <title>The genome of Artemisia annua provides insight into the evolution of Asteraceae family and artemisinin biosynthesis.</title>
        <authorList>
            <person name="Shen Q."/>
            <person name="Zhang L."/>
            <person name="Liao Z."/>
            <person name="Wang S."/>
            <person name="Yan T."/>
            <person name="Shi P."/>
            <person name="Liu M."/>
            <person name="Fu X."/>
            <person name="Pan Q."/>
            <person name="Wang Y."/>
            <person name="Lv Z."/>
            <person name="Lu X."/>
            <person name="Zhang F."/>
            <person name="Jiang W."/>
            <person name="Ma Y."/>
            <person name="Chen M."/>
            <person name="Hao X."/>
            <person name="Li L."/>
            <person name="Tang Y."/>
            <person name="Lv G."/>
            <person name="Zhou Y."/>
            <person name="Sun X."/>
            <person name="Brodelius P.E."/>
            <person name="Rose J.K.C."/>
            <person name="Tang K."/>
        </authorList>
    </citation>
    <scope>NUCLEOTIDE SEQUENCE [LARGE SCALE GENOMIC DNA]</scope>
    <source>
        <strain evidence="3">cv. Huhao1</strain>
        <tissue evidence="2">Leaf</tissue>
    </source>
</reference>